<evidence type="ECO:0000313" key="3">
    <source>
        <dbReference type="Proteomes" id="UP001528673"/>
    </source>
</evidence>
<feature type="compositionally biased region" description="Low complexity" evidence="1">
    <location>
        <begin position="51"/>
        <end position="94"/>
    </location>
</feature>
<reference evidence="2 3" key="1">
    <citation type="submission" date="2023-02" db="EMBL/GenBank/DDBJ databases">
        <title>Bacterial whole genomic sequence of Curvibacter sp. HBC61.</title>
        <authorList>
            <person name="Le V."/>
            <person name="Ko S.-R."/>
            <person name="Ahn C.-Y."/>
            <person name="Oh H.-M."/>
        </authorList>
    </citation>
    <scope>NUCLEOTIDE SEQUENCE [LARGE SCALE GENOMIC DNA]</scope>
    <source>
        <strain evidence="2 3">HBC61</strain>
    </source>
</reference>
<evidence type="ECO:0000256" key="1">
    <source>
        <dbReference type="SAM" id="MobiDB-lite"/>
    </source>
</evidence>
<dbReference type="Proteomes" id="UP001528673">
    <property type="component" value="Unassembled WGS sequence"/>
</dbReference>
<feature type="compositionally biased region" description="Polar residues" evidence="1">
    <location>
        <begin position="107"/>
        <end position="118"/>
    </location>
</feature>
<dbReference type="InterPro" id="IPR011690">
    <property type="entry name" value="P_starv_induced_PsiF"/>
</dbReference>
<name>A0ABT5N4P6_9BURK</name>
<gene>
    <name evidence="2" type="ORF">PSQ40_18760</name>
</gene>
<keyword evidence="3" id="KW-1185">Reference proteome</keyword>
<dbReference type="EMBL" id="JAQSIP010000011">
    <property type="protein sequence ID" value="MDD0840626.1"/>
    <property type="molecule type" value="Genomic_DNA"/>
</dbReference>
<proteinExistence type="predicted"/>
<dbReference type="Pfam" id="PF07769">
    <property type="entry name" value="PsiF_repeat"/>
    <property type="match status" value="1"/>
</dbReference>
<protein>
    <submittedName>
        <fullName evidence="2">PsiF family protein</fullName>
    </submittedName>
</protein>
<comment type="caution">
    <text evidence="2">The sequence shown here is derived from an EMBL/GenBank/DDBJ whole genome shotgun (WGS) entry which is preliminary data.</text>
</comment>
<sequence>MHHAAHAFVAARPSGRSRPATASRPTQALAWLGALGLMLVLHSSPLLAKDAPTAAAPAPKTSATAAAPAPAGAPTAAPASRPSPSVAPTASAPATPTPPAADKKQTTRMSECSAQFKTTGKPGSERKAFMQVCLRKPKA</sequence>
<dbReference type="RefSeq" id="WP_273953415.1">
    <property type="nucleotide sequence ID" value="NZ_JAQSIP010000011.1"/>
</dbReference>
<feature type="region of interest" description="Disordered" evidence="1">
    <location>
        <begin position="51"/>
        <end position="125"/>
    </location>
</feature>
<evidence type="ECO:0000313" key="2">
    <source>
        <dbReference type="EMBL" id="MDD0840626.1"/>
    </source>
</evidence>
<feature type="region of interest" description="Disordered" evidence="1">
    <location>
        <begin position="1"/>
        <end position="22"/>
    </location>
</feature>
<accession>A0ABT5N4P6</accession>
<organism evidence="2 3">
    <name type="scientific">Curvibacter cyanobacteriorum</name>
    <dbReference type="NCBI Taxonomy" id="3026422"/>
    <lineage>
        <taxon>Bacteria</taxon>
        <taxon>Pseudomonadati</taxon>
        <taxon>Pseudomonadota</taxon>
        <taxon>Betaproteobacteria</taxon>
        <taxon>Burkholderiales</taxon>
        <taxon>Comamonadaceae</taxon>
        <taxon>Curvibacter</taxon>
    </lineage>
</organism>